<comment type="similarity">
    <text evidence="1">Belongs to the 'phage' integrase family.</text>
</comment>
<protein>
    <recommendedName>
        <fullName evidence="2">Integrase</fullName>
    </recommendedName>
</protein>
<keyword evidence="5 10" id="KW-0238">DNA-binding</keyword>
<dbReference type="EMBL" id="MF417881">
    <property type="protein sequence ID" value="ASN68796.1"/>
    <property type="molecule type" value="Genomic_DNA"/>
</dbReference>
<dbReference type="Gene3D" id="3.30.160.60">
    <property type="entry name" value="Classic Zinc Finger"/>
    <property type="match status" value="1"/>
</dbReference>
<dbReference type="PANTHER" id="PTHR30629:SF2">
    <property type="entry name" value="PROPHAGE INTEGRASE INTS-RELATED"/>
    <property type="match status" value="1"/>
</dbReference>
<dbReference type="InterPro" id="IPR011010">
    <property type="entry name" value="DNA_brk_join_enz"/>
</dbReference>
<sequence length="361" mass="40891">MSNRPKRYDANLPRNLTFRKTKQIYSWRNPVTGQEISLGKIPRKDAVAQAIEANSYIEQNYLPSALLDRLKETPDFTVSKWLERYDVILGRRSLKPSTMKIRCNQLLTIQAEFGRMPITAISTRDIAVFLESYVQCGKHSMAVALRSLLMDVFREAVVEGIIDRNPVEPTRTPSPEVRRERLSLEQFLAIRKAAESMGGWLQNAMNIGLLTGQRREDVTRMTFSAIRDGRLFVTQSKTGHKLAIPLELELKELGMSLEGIVEECRKDNPSDSLIYSAVRRGGRKPGPVSPDALTGAFAEAREMSGIKFGPNPPTFHEIRSLASRLYEVENGEDFAQRLLGHKNLSMTKKYLDSRGQEYVMV</sequence>
<keyword evidence="7" id="KW-1179">Viral genome integration</keyword>
<dbReference type="Gene3D" id="1.10.443.10">
    <property type="entry name" value="Intergrase catalytic core"/>
    <property type="match status" value="1"/>
</dbReference>
<evidence type="ECO:0000259" key="12">
    <source>
        <dbReference type="PROSITE" id="PS51900"/>
    </source>
</evidence>
<dbReference type="EMBL" id="MF417862">
    <property type="protein sequence ID" value="ASN67665.1"/>
    <property type="molecule type" value="Genomic_DNA"/>
</dbReference>
<comment type="function">
    <text evidence="9">Integrase is necessary for integration of the phage into the host genome by site-specific recombination. In conjunction with excisionase, integrase is also necessary for excision of the prophage from the host genome.</text>
</comment>
<gene>
    <name evidence="15" type="ORF">7AX3_56</name>
    <name evidence="14" type="ORF">7F9_10</name>
    <name evidence="13" type="ORF">8AX3_6</name>
</gene>
<proteinExistence type="inferred from homology"/>
<dbReference type="PROSITE" id="PS51900">
    <property type="entry name" value="CB"/>
    <property type="match status" value="1"/>
</dbReference>
<reference evidence="13" key="1">
    <citation type="submission" date="2017-06" db="EMBL/GenBank/DDBJ databases">
        <title>Novel phages from South African skin metaviromes.</title>
        <authorList>
            <person name="van Zyl L.J."/>
            <person name="Abrahams Y."/>
            <person name="Stander E.A."/>
            <person name="Kirby B.M."/>
            <person name="Clavaud C."/>
            <person name="Farcet C."/>
            <person name="Breton L."/>
            <person name="Trindade M.I."/>
        </authorList>
    </citation>
    <scope>NUCLEOTIDE SEQUENCE</scope>
</reference>
<dbReference type="GO" id="GO:0003677">
    <property type="term" value="F:DNA binding"/>
    <property type="evidence" value="ECO:0007669"/>
    <property type="project" value="UniProtKB-UniRule"/>
</dbReference>
<dbReference type="Pfam" id="PF09003">
    <property type="entry name" value="Arm-DNA-bind_1"/>
    <property type="match status" value="1"/>
</dbReference>
<dbReference type="CDD" id="cd00800">
    <property type="entry name" value="INT_Lambda_C"/>
    <property type="match status" value="1"/>
</dbReference>
<evidence type="ECO:0000256" key="10">
    <source>
        <dbReference type="PROSITE-ProRule" id="PRU01248"/>
    </source>
</evidence>
<evidence type="ECO:0000256" key="3">
    <source>
        <dbReference type="ARBA" id="ARBA00022679"/>
    </source>
</evidence>
<dbReference type="EMBL" id="MF417842">
    <property type="protein sequence ID" value="ASN67455.1"/>
    <property type="molecule type" value="Genomic_DNA"/>
</dbReference>
<evidence type="ECO:0000256" key="9">
    <source>
        <dbReference type="ARBA" id="ARBA00049605"/>
    </source>
</evidence>
<keyword evidence="6" id="KW-0233">DNA recombination</keyword>
<evidence type="ECO:0000256" key="1">
    <source>
        <dbReference type="ARBA" id="ARBA00008857"/>
    </source>
</evidence>
<dbReference type="InterPro" id="IPR044068">
    <property type="entry name" value="CB"/>
</dbReference>
<dbReference type="InterPro" id="IPR015094">
    <property type="entry name" value="Integrase_lambda-typ_DNA-bd_N"/>
</dbReference>
<dbReference type="InterPro" id="IPR016177">
    <property type="entry name" value="DNA-bd_dom_sf"/>
</dbReference>
<evidence type="ECO:0000256" key="6">
    <source>
        <dbReference type="ARBA" id="ARBA00023172"/>
    </source>
</evidence>
<dbReference type="Gene3D" id="1.10.150.130">
    <property type="match status" value="1"/>
</dbReference>
<evidence type="ECO:0000313" key="15">
    <source>
        <dbReference type="EMBL" id="ASN68796.1"/>
    </source>
</evidence>
<evidence type="ECO:0000256" key="2">
    <source>
        <dbReference type="ARBA" id="ARBA00016082"/>
    </source>
</evidence>
<keyword evidence="3" id="KW-0808">Transferase</keyword>
<dbReference type="Pfam" id="PF22022">
    <property type="entry name" value="Phage_int_M"/>
    <property type="match status" value="1"/>
</dbReference>
<keyword evidence="4" id="KW-0229">DNA integration</keyword>
<dbReference type="InterPro" id="IPR050808">
    <property type="entry name" value="Phage_Integrase"/>
</dbReference>
<dbReference type="InterPro" id="IPR053876">
    <property type="entry name" value="Phage_int_M"/>
</dbReference>
<evidence type="ECO:0000256" key="4">
    <source>
        <dbReference type="ARBA" id="ARBA00022908"/>
    </source>
</evidence>
<dbReference type="GO" id="GO:0006310">
    <property type="term" value="P:DNA recombination"/>
    <property type="evidence" value="ECO:0007669"/>
    <property type="project" value="UniProtKB-KW"/>
</dbReference>
<dbReference type="InterPro" id="IPR002104">
    <property type="entry name" value="Integrase_catalytic"/>
</dbReference>
<dbReference type="SUPFAM" id="SSF56349">
    <property type="entry name" value="DNA breaking-rejoining enzymes"/>
    <property type="match status" value="1"/>
</dbReference>
<dbReference type="GO" id="GO:0044826">
    <property type="term" value="P:viral genome integration into host DNA"/>
    <property type="evidence" value="ECO:0007669"/>
    <property type="project" value="UniProtKB-KW"/>
</dbReference>
<dbReference type="SUPFAM" id="SSF54171">
    <property type="entry name" value="DNA-binding domain"/>
    <property type="match status" value="1"/>
</dbReference>
<dbReference type="GO" id="GO:0046718">
    <property type="term" value="P:symbiont entry into host cell"/>
    <property type="evidence" value="ECO:0007669"/>
    <property type="project" value="UniProtKB-KW"/>
</dbReference>
<evidence type="ECO:0000256" key="7">
    <source>
        <dbReference type="ARBA" id="ARBA00023195"/>
    </source>
</evidence>
<dbReference type="GO" id="GO:0008907">
    <property type="term" value="F:integrase activity"/>
    <property type="evidence" value="ECO:0007669"/>
    <property type="project" value="InterPro"/>
</dbReference>
<evidence type="ECO:0000313" key="13">
    <source>
        <dbReference type="EMBL" id="ASN67455.1"/>
    </source>
</evidence>
<evidence type="ECO:0000313" key="14">
    <source>
        <dbReference type="EMBL" id="ASN67665.1"/>
    </source>
</evidence>
<feature type="domain" description="Core-binding (CB)" evidence="12">
    <location>
        <begin position="72"/>
        <end position="157"/>
    </location>
</feature>
<evidence type="ECO:0000259" key="11">
    <source>
        <dbReference type="PROSITE" id="PS51898"/>
    </source>
</evidence>
<dbReference type="GO" id="GO:0075713">
    <property type="term" value="P:establishment of integrated proviral latency"/>
    <property type="evidence" value="ECO:0007669"/>
    <property type="project" value="UniProtKB-KW"/>
</dbReference>
<accession>A0A2H4IYC8</accession>
<dbReference type="GO" id="GO:0016740">
    <property type="term" value="F:transferase activity"/>
    <property type="evidence" value="ECO:0007669"/>
    <property type="project" value="UniProtKB-KW"/>
</dbReference>
<evidence type="ECO:0000256" key="8">
    <source>
        <dbReference type="ARBA" id="ARBA00023296"/>
    </source>
</evidence>
<keyword evidence="8" id="KW-1160">Virus entry into host cell</keyword>
<name>A0A2H4IYC8_9CAUD</name>
<feature type="domain" description="Tyr recombinase" evidence="11">
    <location>
        <begin position="177"/>
        <end position="361"/>
    </location>
</feature>
<dbReference type="PROSITE" id="PS51898">
    <property type="entry name" value="TYR_RECOMBINASE"/>
    <property type="match status" value="1"/>
</dbReference>
<dbReference type="Pfam" id="PF00589">
    <property type="entry name" value="Phage_integrase"/>
    <property type="match status" value="1"/>
</dbReference>
<dbReference type="InterPro" id="IPR010998">
    <property type="entry name" value="Integrase_recombinase_N"/>
</dbReference>
<dbReference type="PANTHER" id="PTHR30629">
    <property type="entry name" value="PROPHAGE INTEGRASE"/>
    <property type="match status" value="1"/>
</dbReference>
<evidence type="ECO:0000256" key="5">
    <source>
        <dbReference type="ARBA" id="ARBA00023125"/>
    </source>
</evidence>
<dbReference type="InterPro" id="IPR013762">
    <property type="entry name" value="Integrase-like_cat_sf"/>
</dbReference>
<organism evidence="13">
    <name type="scientific">uncultured Caudovirales phage</name>
    <dbReference type="NCBI Taxonomy" id="2100421"/>
    <lineage>
        <taxon>Viruses</taxon>
        <taxon>Duplodnaviria</taxon>
        <taxon>Heunggongvirae</taxon>
        <taxon>Uroviricota</taxon>
        <taxon>Caudoviricetes</taxon>
        <taxon>Peduoviridae</taxon>
        <taxon>Maltschvirus</taxon>
        <taxon>Maltschvirus maltsch</taxon>
    </lineage>
</organism>